<dbReference type="Gene3D" id="2.60.40.1180">
    <property type="entry name" value="Golgi alpha-mannosidase II"/>
    <property type="match status" value="1"/>
</dbReference>
<dbReference type="PIRSF" id="PIRSF007663">
    <property type="entry name" value="UCP007663"/>
    <property type="match status" value="1"/>
</dbReference>
<dbReference type="Pfam" id="PF21307">
    <property type="entry name" value="Glyco_hydro_95_C"/>
    <property type="match status" value="1"/>
</dbReference>
<proteinExistence type="predicted"/>
<dbReference type="PANTHER" id="PTHR31084:SF0">
    <property type="entry name" value="ALPHA-L-FUCOSIDASE 2"/>
    <property type="match status" value="1"/>
</dbReference>
<feature type="domain" description="Glycosyl hydrolase family 95 catalytic" evidence="3">
    <location>
        <begin position="284"/>
        <end position="701"/>
    </location>
</feature>
<protein>
    <submittedName>
        <fullName evidence="4">Alpha-L-fucosidase 2</fullName>
    </submittedName>
</protein>
<dbReference type="InterPro" id="IPR013780">
    <property type="entry name" value="Glyco_hydro_b"/>
</dbReference>
<accession>A0A1H2UPL0</accession>
<dbReference type="Pfam" id="PF22124">
    <property type="entry name" value="Glyco_hydro_95_cat"/>
    <property type="match status" value="1"/>
</dbReference>
<dbReference type="InterPro" id="IPR054363">
    <property type="entry name" value="GH95_cat"/>
</dbReference>
<feature type="domain" description="Alpha fucosidase A-like C-terminal" evidence="2">
    <location>
        <begin position="703"/>
        <end position="798"/>
    </location>
</feature>
<dbReference type="Pfam" id="PF14498">
    <property type="entry name" value="Glyco_hyd_65N_2"/>
    <property type="match status" value="1"/>
</dbReference>
<dbReference type="InterPro" id="IPR049053">
    <property type="entry name" value="AFCA-like_C"/>
</dbReference>
<feature type="domain" description="Glycosyl hydrolase family 95 N-terminal" evidence="1">
    <location>
        <begin position="8"/>
        <end position="257"/>
    </location>
</feature>
<evidence type="ECO:0000259" key="1">
    <source>
        <dbReference type="Pfam" id="PF14498"/>
    </source>
</evidence>
<dbReference type="InterPro" id="IPR008928">
    <property type="entry name" value="6-hairpin_glycosidase_sf"/>
</dbReference>
<organism evidence="4 5">
    <name type="scientific">Alicyclobacillus hesperidum</name>
    <dbReference type="NCBI Taxonomy" id="89784"/>
    <lineage>
        <taxon>Bacteria</taxon>
        <taxon>Bacillati</taxon>
        <taxon>Bacillota</taxon>
        <taxon>Bacilli</taxon>
        <taxon>Bacillales</taxon>
        <taxon>Alicyclobacillaceae</taxon>
        <taxon>Alicyclobacillus</taxon>
    </lineage>
</organism>
<dbReference type="GO" id="GO:0005975">
    <property type="term" value="P:carbohydrate metabolic process"/>
    <property type="evidence" value="ECO:0007669"/>
    <property type="project" value="InterPro"/>
</dbReference>
<evidence type="ECO:0000313" key="4">
    <source>
        <dbReference type="EMBL" id="SDW57888.1"/>
    </source>
</evidence>
<evidence type="ECO:0000259" key="2">
    <source>
        <dbReference type="Pfam" id="PF21307"/>
    </source>
</evidence>
<dbReference type="FunFam" id="1.50.10.10:FF:000028">
    <property type="entry name" value="Alpha-L-fucosidase 2"/>
    <property type="match status" value="1"/>
</dbReference>
<dbReference type="Gene3D" id="2.70.98.50">
    <property type="entry name" value="putative glycoside hydrolase family protein from bacillus halodurans"/>
    <property type="match status" value="1"/>
</dbReference>
<dbReference type="SUPFAM" id="SSF48208">
    <property type="entry name" value="Six-hairpin glycosidases"/>
    <property type="match status" value="1"/>
</dbReference>
<dbReference type="Proteomes" id="UP000182589">
    <property type="component" value="Unassembled WGS sequence"/>
</dbReference>
<dbReference type="InterPro" id="IPR027414">
    <property type="entry name" value="GH95_N_dom"/>
</dbReference>
<keyword evidence="5" id="KW-1185">Reference proteome</keyword>
<dbReference type="GO" id="GO:0004560">
    <property type="term" value="F:alpha-L-fucosidase activity"/>
    <property type="evidence" value="ECO:0007669"/>
    <property type="project" value="InterPro"/>
</dbReference>
<sequence length="804" mass="89536">MGDRSVALWYEKPAVAWTDALPIGNGRLGGMVFGGIEHERIHLNEDTLWSGYPRTVAVPRKAEETLRQVRELVLAGRYQEAHEASRGLSGPYSESYLPLGWLELVFEHGDLAHDYRRSLDLRTAVATVSYRIGRTQFTREMFVSHADEAMVIHLTADGPLPLAFTLCMGSKLRHAIAEMAGDLALTGQAPIHVAPSYEVDDHPIQYAAPDDPRPIRFAARITVARCDGTVAWCGDGLRIEGATRVTLLLGAGTNFRSFALRPDEALDVSANLGRQLADLRTTPFAELKSRHVADHQRLFNRVEFVLADPRPDENEGYRDLPTDELIARYGVHAKRLVELLFHYGRYLLIASSRPGTQPANLQGIWNDATRPPWSSNLTLNINAEMNYWPVEVCNIGECHEPLLRMIGELAQTGREVAKRYGCRGWVAHHNTDIWRMAHAAGGDGRGDPSWSMWPMAGPWLCAHLWEHYLFSRDHAFLQNVAYPLMRDAALFCIDWLASDPSGRGLAIPSTSPEHHFVTQDGQKAAVSASSTMDVMLMRELFSHCIEAASTLGVDAELSAEWAAWQERLRPLRIGRDGRLQEWMEDWQDGEPQHRHLSHLYALYPGYQLTEPDCAKLREAARKSLIDRGESGTGWSLAWKVCLFARLGEGNAAWRLLGKMLTLVEDTAYGEGGGVYRNLFDAHPPFQIDGNFGVIAGIAEMLVQSHRGEIHVLPALPDAWPRGRVRGLRCRGGYTIDIAWEGGRWHTVALDAERLARCVVRLTDAHDAVVTTDGDGEVAVDKGDGTLAFAVTAGGRYHIRRKSES</sequence>
<dbReference type="STRING" id="89784.SAMN04489725_10890"/>
<gene>
    <name evidence="4" type="ORF">SAMN04489725_10890</name>
</gene>
<evidence type="ECO:0000313" key="5">
    <source>
        <dbReference type="Proteomes" id="UP000182589"/>
    </source>
</evidence>
<reference evidence="5" key="1">
    <citation type="submission" date="2016-10" db="EMBL/GenBank/DDBJ databases">
        <authorList>
            <person name="Varghese N."/>
        </authorList>
    </citation>
    <scope>NUCLEOTIDE SEQUENCE [LARGE SCALE GENOMIC DNA]</scope>
    <source>
        <strain evidence="5">DSM 12489</strain>
    </source>
</reference>
<dbReference type="AlphaFoldDB" id="A0A1H2UPL0"/>
<name>A0A1H2UPL0_9BACL</name>
<dbReference type="RefSeq" id="WP_074693131.1">
    <property type="nucleotide sequence ID" value="NZ_FNOJ01000008.1"/>
</dbReference>
<dbReference type="PANTHER" id="PTHR31084">
    <property type="entry name" value="ALPHA-L-FUCOSIDASE 2"/>
    <property type="match status" value="1"/>
</dbReference>
<dbReference type="InterPro" id="IPR016518">
    <property type="entry name" value="Alpha-L-fucosidase"/>
</dbReference>
<evidence type="ECO:0000259" key="3">
    <source>
        <dbReference type="Pfam" id="PF22124"/>
    </source>
</evidence>
<dbReference type="EMBL" id="FNOJ01000008">
    <property type="protein sequence ID" value="SDW57888.1"/>
    <property type="molecule type" value="Genomic_DNA"/>
</dbReference>